<accession>A0ABY4RJT1</accession>
<organism evidence="1 2">
    <name type="scientific">Paenibacillus konkukensis</name>
    <dbReference type="NCBI Taxonomy" id="2020716"/>
    <lineage>
        <taxon>Bacteria</taxon>
        <taxon>Bacillati</taxon>
        <taxon>Bacillota</taxon>
        <taxon>Bacilli</taxon>
        <taxon>Bacillales</taxon>
        <taxon>Paenibacillaceae</taxon>
        <taxon>Paenibacillus</taxon>
    </lineage>
</organism>
<evidence type="ECO:0000313" key="1">
    <source>
        <dbReference type="EMBL" id="UQZ81749.1"/>
    </source>
</evidence>
<proteinExistence type="predicted"/>
<reference evidence="1" key="2">
    <citation type="journal article" date="2021" name="J Anim Sci Technol">
        <title>Complete genome sequence of Paenibacillus konkukensis sp. nov. SK3146 as a potential probiotic strain.</title>
        <authorList>
            <person name="Jung H.I."/>
            <person name="Park S."/>
            <person name="Niu K.M."/>
            <person name="Lee S.W."/>
            <person name="Kothari D."/>
            <person name="Yi K.J."/>
            <person name="Kim S.K."/>
        </authorList>
    </citation>
    <scope>NUCLEOTIDE SEQUENCE</scope>
    <source>
        <strain evidence="1">SK3146</strain>
    </source>
</reference>
<dbReference type="InterPro" id="IPR005624">
    <property type="entry name" value="PduO/GlcC-like"/>
</dbReference>
<dbReference type="EMBL" id="CP027059">
    <property type="protein sequence ID" value="UQZ81749.1"/>
    <property type="molecule type" value="Genomic_DNA"/>
</dbReference>
<reference evidence="1" key="1">
    <citation type="submission" date="2018-02" db="EMBL/GenBank/DDBJ databases">
        <authorList>
            <person name="Kim S.-K."/>
            <person name="Jung H.-I."/>
            <person name="Lee S.-W."/>
        </authorList>
    </citation>
    <scope>NUCLEOTIDE SEQUENCE</scope>
    <source>
        <strain evidence="1">SK3146</strain>
    </source>
</reference>
<name>A0ABY4RJT1_9BACL</name>
<dbReference type="InterPro" id="IPR038084">
    <property type="entry name" value="PduO/GlcC-like_sf"/>
</dbReference>
<evidence type="ECO:0000313" key="2">
    <source>
        <dbReference type="Proteomes" id="UP001057134"/>
    </source>
</evidence>
<gene>
    <name evidence="1" type="ORF">SK3146_00905</name>
</gene>
<keyword evidence="2" id="KW-1185">Reference proteome</keyword>
<protein>
    <submittedName>
        <fullName evidence="1">Uncharacterized protein</fullName>
    </submittedName>
</protein>
<sequence>MSGDRLVGGVGVSGGSSTQDMEVANAAVQAFTAMTGKAGTHVSARIGSVQTHS</sequence>
<dbReference type="SUPFAM" id="SSF143744">
    <property type="entry name" value="GlcG-like"/>
    <property type="match status" value="1"/>
</dbReference>
<dbReference type="Proteomes" id="UP001057134">
    <property type="component" value="Chromosome"/>
</dbReference>
<dbReference type="Gene3D" id="3.30.450.150">
    <property type="entry name" value="Haem-degrading domain"/>
    <property type="match status" value="1"/>
</dbReference>
<dbReference type="Pfam" id="PF03928">
    <property type="entry name" value="HbpS-like"/>
    <property type="match status" value="1"/>
</dbReference>